<reference evidence="3" key="1">
    <citation type="submission" date="2019-09" db="EMBL/GenBank/DDBJ databases">
        <title>Mumia zhuanghuii sp. nov. isolated from the intestinal contents of plateau pika (Ochotona curzoniae) in the Qinghai-Tibet plateau of China.</title>
        <authorList>
            <person name="Tian Z."/>
        </authorList>
    </citation>
    <scope>NUCLEOTIDE SEQUENCE [LARGE SCALE GENOMIC DNA]</scope>
    <source>
        <strain evidence="3">DSM 25564</strain>
    </source>
</reference>
<sequence>MTRADKYPDQAEADMNRLQEEARVADDAKDEAVARAEELERQIDSAFIAGDHALVETLQDQHQQAEIEIDNTKREFESVMDQVGNSQRFWYEEEDDDDDED</sequence>
<proteinExistence type="predicted"/>
<dbReference type="AlphaFoldDB" id="A0A5J5IPN1"/>
<evidence type="ECO:0000313" key="2">
    <source>
        <dbReference type="EMBL" id="KAA9085422.1"/>
    </source>
</evidence>
<organism evidence="2 3">
    <name type="scientific">Microbacterium radiodurans</name>
    <dbReference type="NCBI Taxonomy" id="661398"/>
    <lineage>
        <taxon>Bacteria</taxon>
        <taxon>Bacillati</taxon>
        <taxon>Actinomycetota</taxon>
        <taxon>Actinomycetes</taxon>
        <taxon>Micrococcales</taxon>
        <taxon>Microbacteriaceae</taxon>
        <taxon>Microbacterium</taxon>
    </lineage>
</organism>
<dbReference type="EMBL" id="VYRZ01000003">
    <property type="protein sequence ID" value="KAA9085422.1"/>
    <property type="molecule type" value="Genomic_DNA"/>
</dbReference>
<keyword evidence="3" id="KW-1185">Reference proteome</keyword>
<name>A0A5J5IPN1_9MICO</name>
<accession>A0A5J5IPN1</accession>
<evidence type="ECO:0000256" key="1">
    <source>
        <dbReference type="SAM" id="MobiDB-lite"/>
    </source>
</evidence>
<dbReference type="SUPFAM" id="SSF46966">
    <property type="entry name" value="Spectrin repeat"/>
    <property type="match status" value="1"/>
</dbReference>
<dbReference type="OrthoDB" id="9862454at2"/>
<protein>
    <submittedName>
        <fullName evidence="2">Uncharacterized protein</fullName>
    </submittedName>
</protein>
<dbReference type="Proteomes" id="UP000327039">
    <property type="component" value="Unassembled WGS sequence"/>
</dbReference>
<feature type="region of interest" description="Disordered" evidence="1">
    <location>
        <begin position="1"/>
        <end position="29"/>
    </location>
</feature>
<gene>
    <name evidence="2" type="ORF">F6B42_13240</name>
</gene>
<dbReference type="RefSeq" id="WP_150420144.1">
    <property type="nucleotide sequence ID" value="NZ_VYRZ01000003.1"/>
</dbReference>
<evidence type="ECO:0000313" key="3">
    <source>
        <dbReference type="Proteomes" id="UP000327039"/>
    </source>
</evidence>
<comment type="caution">
    <text evidence="2">The sequence shown here is derived from an EMBL/GenBank/DDBJ whole genome shotgun (WGS) entry which is preliminary data.</text>
</comment>